<dbReference type="GO" id="GO:0015293">
    <property type="term" value="F:symporter activity"/>
    <property type="evidence" value="ECO:0007669"/>
    <property type="project" value="UniProtKB-KW"/>
</dbReference>
<sequence>MPHSKIHAPPHWLFKPFVALVVLSGLIYVAIQLNADLASQNPIPMISFIMLGLALMVALGFEFVNGFHDTANAVATVIYTNAMSPHPAVIWSGFFNFLGVLLSSGAVAYGILALLPVELILNVGTNAGFAMIFALLIAAIIWNMGTWYLGIPASSSHTLIGSIVGVGLMNQLLAPPNIATSSLDWTQVTKVGTALIVSPIIGFTVAALVLLILRKVLKNKPDLFTPPEGDAPPPFWIRVLLILTCTGVSFAHGSNDGQKGMGLIMLILIGIVPLSYSLNRTMDETQAQTFAAISEKSSSLLADTHYISMQDDHARDVVTLYLQHHQQTPELLQAISVLAHEVGSDVARFGSLNNVPHEETRNLRNDMYLNATALKQLSKEGGLKHLNDVDQQMLKAYREQLDKATQFIPIWVKVAVAIALGMGTMVGWKRVVRTVGERIGKQHLTYAQGASAEAVAMTTISVADMFGMPVSTTQVVSSAVAGTMVANKAGLQVKTIKMILSAWLLTLPASIILSGCLYWLFRQFV</sequence>
<keyword evidence="5 11" id="KW-0592">Phosphate transport</keyword>
<evidence type="ECO:0000256" key="4">
    <source>
        <dbReference type="ARBA" id="ARBA00022475"/>
    </source>
</evidence>
<protein>
    <recommendedName>
        <fullName evidence="11">Phosphate transporter</fullName>
    </recommendedName>
</protein>
<dbReference type="RefSeq" id="WP_134244599.1">
    <property type="nucleotide sequence ID" value="NZ_SNTY01000031.1"/>
</dbReference>
<evidence type="ECO:0000256" key="9">
    <source>
        <dbReference type="ARBA" id="ARBA00023136"/>
    </source>
</evidence>
<feature type="transmembrane region" description="Helical" evidence="11">
    <location>
        <begin position="88"/>
        <end position="115"/>
    </location>
</feature>
<evidence type="ECO:0000256" key="11">
    <source>
        <dbReference type="RuleBase" id="RU363058"/>
    </source>
</evidence>
<evidence type="ECO:0000256" key="10">
    <source>
        <dbReference type="ARBA" id="ARBA00047348"/>
    </source>
</evidence>
<evidence type="ECO:0000313" key="13">
    <source>
        <dbReference type="Proteomes" id="UP000297834"/>
    </source>
</evidence>
<keyword evidence="9 11" id="KW-0472">Membrane</keyword>
<comment type="catalytic activity">
    <reaction evidence="10">
        <text>phosphate(in) + H(+)(in) = phosphate(out) + H(+)(out)</text>
        <dbReference type="Rhea" id="RHEA:29939"/>
        <dbReference type="ChEBI" id="CHEBI:15378"/>
        <dbReference type="ChEBI" id="CHEBI:43474"/>
    </reaction>
</comment>
<dbReference type="GO" id="GO:0005315">
    <property type="term" value="F:phosphate transmembrane transporter activity"/>
    <property type="evidence" value="ECO:0007669"/>
    <property type="project" value="InterPro"/>
</dbReference>
<dbReference type="STRING" id="1120977.GCA_000619845_00785"/>
<keyword evidence="4" id="KW-1003">Cell membrane</keyword>
<dbReference type="Pfam" id="PF01384">
    <property type="entry name" value="PHO4"/>
    <property type="match status" value="1"/>
</dbReference>
<reference evidence="12 13" key="1">
    <citation type="submission" date="2019-03" db="EMBL/GenBank/DDBJ databases">
        <title>Alkanindiges illinoisensis: a potential pathogenic isolated from ascites of a gastric cancer patient with abdominal metastasis.</title>
        <authorList>
            <person name="Hu X."/>
            <person name="Yang B."/>
            <person name="Yan X."/>
            <person name="Lin L."/>
            <person name="Zhao H."/>
            <person name="Zhou F."/>
            <person name="Su B."/>
            <person name="Chen J."/>
            <person name="Rui Y."/>
            <person name="Wang Q."/>
            <person name="Zheng L."/>
        </authorList>
    </citation>
    <scope>NUCLEOTIDE SEQUENCE [LARGE SCALE GENOMIC DNA]</scope>
    <source>
        <strain evidence="12 13">NFYY 23406</strain>
    </source>
</reference>
<feature type="transmembrane region" description="Helical" evidence="11">
    <location>
        <begin position="12"/>
        <end position="31"/>
    </location>
</feature>
<dbReference type="PANTHER" id="PTHR11101">
    <property type="entry name" value="PHOSPHATE TRANSPORTER"/>
    <property type="match status" value="1"/>
</dbReference>
<feature type="transmembrane region" description="Helical" evidence="11">
    <location>
        <begin position="260"/>
        <end position="278"/>
    </location>
</feature>
<dbReference type="PANTHER" id="PTHR11101:SF65">
    <property type="entry name" value="LOW-AFFINITY INORGANIC PHOSPHATE TRANSPORTER PITA-RELATED"/>
    <property type="match status" value="1"/>
</dbReference>
<evidence type="ECO:0000256" key="1">
    <source>
        <dbReference type="ARBA" id="ARBA00004651"/>
    </source>
</evidence>
<evidence type="ECO:0000256" key="2">
    <source>
        <dbReference type="ARBA" id="ARBA00005342"/>
    </source>
</evidence>
<feature type="transmembrane region" description="Helical" evidence="11">
    <location>
        <begin position="407"/>
        <end position="428"/>
    </location>
</feature>
<dbReference type="GO" id="GO:0005886">
    <property type="term" value="C:plasma membrane"/>
    <property type="evidence" value="ECO:0007669"/>
    <property type="project" value="UniProtKB-SubCell"/>
</dbReference>
<keyword evidence="6 11" id="KW-0812">Transmembrane</keyword>
<dbReference type="OrthoDB" id="9779554at2"/>
<evidence type="ECO:0000256" key="3">
    <source>
        <dbReference type="ARBA" id="ARBA00022448"/>
    </source>
</evidence>
<comment type="caution">
    <text evidence="12">The sequence shown here is derived from an EMBL/GenBank/DDBJ whole genome shotgun (WGS) entry which is preliminary data.</text>
</comment>
<organism evidence="12 13">
    <name type="scientific">Alkanindiges illinoisensis</name>
    <dbReference type="NCBI Taxonomy" id="197183"/>
    <lineage>
        <taxon>Bacteria</taxon>
        <taxon>Pseudomonadati</taxon>
        <taxon>Pseudomonadota</taxon>
        <taxon>Gammaproteobacteria</taxon>
        <taxon>Moraxellales</taxon>
        <taxon>Moraxellaceae</taxon>
        <taxon>Alkanindiges</taxon>
    </lineage>
</organism>
<dbReference type="Proteomes" id="UP000297834">
    <property type="component" value="Unassembled WGS sequence"/>
</dbReference>
<evidence type="ECO:0000256" key="5">
    <source>
        <dbReference type="ARBA" id="ARBA00022592"/>
    </source>
</evidence>
<feature type="transmembrane region" description="Helical" evidence="11">
    <location>
        <begin position="498"/>
        <end position="521"/>
    </location>
</feature>
<name>A0A4Y7XCZ9_9GAMM</name>
<evidence type="ECO:0000256" key="6">
    <source>
        <dbReference type="ARBA" id="ARBA00022692"/>
    </source>
</evidence>
<feature type="transmembrane region" description="Helical" evidence="11">
    <location>
        <begin position="235"/>
        <end position="254"/>
    </location>
</feature>
<feature type="transmembrane region" description="Helical" evidence="11">
    <location>
        <begin position="127"/>
        <end position="149"/>
    </location>
</feature>
<evidence type="ECO:0000256" key="7">
    <source>
        <dbReference type="ARBA" id="ARBA00022847"/>
    </source>
</evidence>
<comment type="similarity">
    <text evidence="2">Belongs to the inorganic phosphate transporter (PiT) (TC 2.A.20) family. Pit subfamily.</text>
</comment>
<evidence type="ECO:0000256" key="8">
    <source>
        <dbReference type="ARBA" id="ARBA00022989"/>
    </source>
</evidence>
<keyword evidence="8 11" id="KW-1133">Transmembrane helix</keyword>
<accession>A0A4Y7XCZ9</accession>
<dbReference type="InterPro" id="IPR001204">
    <property type="entry name" value="Phos_transporter"/>
</dbReference>
<feature type="transmembrane region" description="Helical" evidence="11">
    <location>
        <begin position="194"/>
        <end position="214"/>
    </location>
</feature>
<dbReference type="EMBL" id="SNTY01000031">
    <property type="protein sequence ID" value="TEU26123.1"/>
    <property type="molecule type" value="Genomic_DNA"/>
</dbReference>
<keyword evidence="7" id="KW-0769">Symport</keyword>
<keyword evidence="3 11" id="KW-0813">Transport</keyword>
<gene>
    <name evidence="12" type="ORF">E2B99_08615</name>
</gene>
<dbReference type="AlphaFoldDB" id="A0A4Y7XCZ9"/>
<dbReference type="GO" id="GO:0035435">
    <property type="term" value="P:phosphate ion transmembrane transport"/>
    <property type="evidence" value="ECO:0007669"/>
    <property type="project" value="TreeGrafter"/>
</dbReference>
<evidence type="ECO:0000313" key="12">
    <source>
        <dbReference type="EMBL" id="TEU26123.1"/>
    </source>
</evidence>
<keyword evidence="13" id="KW-1185">Reference proteome</keyword>
<proteinExistence type="inferred from homology"/>
<feature type="transmembrane region" description="Helical" evidence="11">
    <location>
        <begin position="156"/>
        <end position="174"/>
    </location>
</feature>
<comment type="subcellular location">
    <subcellularLocation>
        <location evidence="1">Cell membrane</location>
        <topology evidence="1">Multi-pass membrane protein</topology>
    </subcellularLocation>
    <subcellularLocation>
        <location evidence="11">Membrane</location>
        <topology evidence="11">Multi-pass membrane protein</topology>
    </subcellularLocation>
</comment>
<feature type="transmembrane region" description="Helical" evidence="11">
    <location>
        <begin position="43"/>
        <end position="67"/>
    </location>
</feature>